<accession>A0A151CFA7</accession>
<reference evidence="2 3" key="1">
    <citation type="submission" date="2015-11" db="EMBL/GenBank/DDBJ databases">
        <title>Draft genome of Sulfurovum riftiae 1812E, a member of the Epsilonproteobacteria isolated from the tube of the deep-sea hydrothermal vent tubewom Riftia pachyptila.</title>
        <authorList>
            <person name="Vetriani C."/>
            <person name="Giovannelli D."/>
        </authorList>
    </citation>
    <scope>NUCLEOTIDE SEQUENCE [LARGE SCALE GENOMIC DNA]</scope>
    <source>
        <strain evidence="2 3">1812E</strain>
    </source>
</reference>
<sequence length="128" mass="14645">MIYKVETTKDIETVKSEIEEKAKAVGFGLLQTYEFKKILHDKGYPIEKDITVFELCNPPGAQQALTHIAEISAYLPCRISVYRENHVTKLATIGLDEILSAMDVNTEFKSYMTILFTNLKQVMHSWDN</sequence>
<dbReference type="Pfam" id="PF03625">
    <property type="entry name" value="DUF302"/>
    <property type="match status" value="1"/>
</dbReference>
<dbReference type="PANTHER" id="PTHR38342:SF1">
    <property type="entry name" value="SLR5037 PROTEIN"/>
    <property type="match status" value="1"/>
</dbReference>
<evidence type="ECO:0000313" key="3">
    <source>
        <dbReference type="Proteomes" id="UP000075359"/>
    </source>
</evidence>
<dbReference type="Gene3D" id="3.30.310.70">
    <property type="entry name" value="TT1751-like domain"/>
    <property type="match status" value="1"/>
</dbReference>
<feature type="domain" description="DUF302" evidence="1">
    <location>
        <begin position="37"/>
        <end position="93"/>
    </location>
</feature>
<dbReference type="Proteomes" id="UP000075359">
    <property type="component" value="Unassembled WGS sequence"/>
</dbReference>
<dbReference type="STRING" id="1630136.AS592_04990"/>
<comment type="caution">
    <text evidence="2">The sequence shown here is derived from an EMBL/GenBank/DDBJ whole genome shotgun (WGS) entry which is preliminary data.</text>
</comment>
<keyword evidence="3" id="KW-1185">Reference proteome</keyword>
<dbReference type="CDD" id="cd14797">
    <property type="entry name" value="DUF302"/>
    <property type="match status" value="1"/>
</dbReference>
<dbReference type="OrthoDB" id="9791067at2"/>
<dbReference type="RefSeq" id="WP_067331931.1">
    <property type="nucleotide sequence ID" value="NZ_LNKT01000056.1"/>
</dbReference>
<dbReference type="EMBL" id="LNKT01000056">
    <property type="protein sequence ID" value="KYJ85943.1"/>
    <property type="molecule type" value="Genomic_DNA"/>
</dbReference>
<dbReference type="PANTHER" id="PTHR38342">
    <property type="entry name" value="SLR5037 PROTEIN"/>
    <property type="match status" value="1"/>
</dbReference>
<dbReference type="InterPro" id="IPR035923">
    <property type="entry name" value="TT1751-like_sf"/>
</dbReference>
<evidence type="ECO:0000313" key="2">
    <source>
        <dbReference type="EMBL" id="KYJ85943.1"/>
    </source>
</evidence>
<gene>
    <name evidence="2" type="ORF">AS592_04990</name>
</gene>
<protein>
    <recommendedName>
        <fullName evidence="1">DUF302 domain-containing protein</fullName>
    </recommendedName>
</protein>
<evidence type="ECO:0000259" key="1">
    <source>
        <dbReference type="Pfam" id="PF03625"/>
    </source>
</evidence>
<dbReference type="AlphaFoldDB" id="A0A151CFA7"/>
<dbReference type="InterPro" id="IPR005180">
    <property type="entry name" value="DUF302"/>
</dbReference>
<proteinExistence type="predicted"/>
<dbReference type="SUPFAM" id="SSF103247">
    <property type="entry name" value="TT1751-like"/>
    <property type="match status" value="1"/>
</dbReference>
<organism evidence="2 3">
    <name type="scientific">Sulfurovum riftiae</name>
    <dbReference type="NCBI Taxonomy" id="1630136"/>
    <lineage>
        <taxon>Bacteria</taxon>
        <taxon>Pseudomonadati</taxon>
        <taxon>Campylobacterota</taxon>
        <taxon>Epsilonproteobacteria</taxon>
        <taxon>Campylobacterales</taxon>
        <taxon>Sulfurovaceae</taxon>
        <taxon>Sulfurovum</taxon>
    </lineage>
</organism>
<name>A0A151CFA7_9BACT</name>